<protein>
    <submittedName>
        <fullName evidence="1">Uncharacterized protein</fullName>
    </submittedName>
</protein>
<comment type="caution">
    <text evidence="1">The sequence shown here is derived from an EMBL/GenBank/DDBJ whole genome shotgun (WGS) entry which is preliminary data.</text>
</comment>
<keyword evidence="2" id="KW-1185">Reference proteome</keyword>
<dbReference type="EMBL" id="JASBNA010000004">
    <property type="protein sequence ID" value="KAK7692924.1"/>
    <property type="molecule type" value="Genomic_DNA"/>
</dbReference>
<dbReference type="AlphaFoldDB" id="A0AAW0GM66"/>
<gene>
    <name evidence="1" type="ORF">QCA50_004563</name>
</gene>
<dbReference type="Proteomes" id="UP001385951">
    <property type="component" value="Unassembled WGS sequence"/>
</dbReference>
<reference evidence="1 2" key="1">
    <citation type="submission" date="2022-09" db="EMBL/GenBank/DDBJ databases">
        <authorList>
            <person name="Palmer J.M."/>
        </authorList>
    </citation>
    <scope>NUCLEOTIDE SEQUENCE [LARGE SCALE GENOMIC DNA]</scope>
    <source>
        <strain evidence="1 2">DSM 7382</strain>
    </source>
</reference>
<evidence type="ECO:0000313" key="2">
    <source>
        <dbReference type="Proteomes" id="UP001385951"/>
    </source>
</evidence>
<accession>A0AAW0GM66</accession>
<organism evidence="1 2">
    <name type="scientific">Cerrena zonata</name>
    <dbReference type="NCBI Taxonomy" id="2478898"/>
    <lineage>
        <taxon>Eukaryota</taxon>
        <taxon>Fungi</taxon>
        <taxon>Dikarya</taxon>
        <taxon>Basidiomycota</taxon>
        <taxon>Agaricomycotina</taxon>
        <taxon>Agaricomycetes</taxon>
        <taxon>Polyporales</taxon>
        <taxon>Cerrenaceae</taxon>
        <taxon>Cerrena</taxon>
    </lineage>
</organism>
<sequence>MHHRHQSRETGDPITIPSWMVVFSLYLKSGRLYILASHPNDWMSNFTISTSLVDSLPIQRTAQTNDDLGDRLRLAIALFSLQHHVVHVSRQLTNIWPDDLLVEEHEAIVQVTGICTPNLSEDGDSVEETTDKKRERIERVMNGGTLFSEIQDSIPYRTWEDQEELERITREDAQKRVQVWLEQTSLPTVESEPTHKRVKAIAIRARGKGKGRARGGKKRV</sequence>
<proteinExistence type="predicted"/>
<evidence type="ECO:0000313" key="1">
    <source>
        <dbReference type="EMBL" id="KAK7692924.1"/>
    </source>
</evidence>
<name>A0AAW0GM66_9APHY</name>